<accession>A0A816QYA9</accession>
<organism evidence="2 4">
    <name type="scientific">Rotaria magnacalcarata</name>
    <dbReference type="NCBI Taxonomy" id="392030"/>
    <lineage>
        <taxon>Eukaryota</taxon>
        <taxon>Metazoa</taxon>
        <taxon>Spiralia</taxon>
        <taxon>Gnathifera</taxon>
        <taxon>Rotifera</taxon>
        <taxon>Eurotatoria</taxon>
        <taxon>Bdelloidea</taxon>
        <taxon>Philodinida</taxon>
        <taxon>Philodinidae</taxon>
        <taxon>Rotaria</taxon>
    </lineage>
</organism>
<feature type="transmembrane region" description="Helical" evidence="1">
    <location>
        <begin position="147"/>
        <end position="165"/>
    </location>
</feature>
<name>A0A816QYA9_9BILA</name>
<sequence length="184" mass="21708">MSSTKREKQSDMESYKTPFSVSQLIIGLLLGTYFLTVEIIELSLSTYACQQNKLEVYQQYLIFKSEAPIWKYWQLFTTLIVPLTIFATTKDLFQILTKKATTQRHLLDIIAAFQLCGILYTIIVRIMPLENQFIKATSKDIAHDLNMIHWIAFMLNILGWCIPIFRYRETKYAKYFHLEKKKED</sequence>
<dbReference type="AlphaFoldDB" id="A0A816QYA9"/>
<keyword evidence="1" id="KW-0472">Membrane</keyword>
<keyword evidence="1" id="KW-1133">Transmembrane helix</keyword>
<gene>
    <name evidence="3" type="ORF">UXM345_LOCUS1346</name>
    <name evidence="2" type="ORF">XDN619_LOCUS11541</name>
</gene>
<feature type="transmembrane region" description="Helical" evidence="1">
    <location>
        <begin position="21"/>
        <end position="40"/>
    </location>
</feature>
<reference evidence="2" key="1">
    <citation type="submission" date="2021-02" db="EMBL/GenBank/DDBJ databases">
        <authorList>
            <person name="Nowell W R."/>
        </authorList>
    </citation>
    <scope>NUCLEOTIDE SEQUENCE</scope>
</reference>
<evidence type="ECO:0000256" key="1">
    <source>
        <dbReference type="SAM" id="Phobius"/>
    </source>
</evidence>
<evidence type="ECO:0000313" key="2">
    <source>
        <dbReference type="EMBL" id="CAF2066128.1"/>
    </source>
</evidence>
<protein>
    <submittedName>
        <fullName evidence="2">Uncharacterized protein</fullName>
    </submittedName>
</protein>
<dbReference type="Proteomes" id="UP000663887">
    <property type="component" value="Unassembled WGS sequence"/>
</dbReference>
<keyword evidence="1" id="KW-0812">Transmembrane</keyword>
<comment type="caution">
    <text evidence="2">The sequence shown here is derived from an EMBL/GenBank/DDBJ whole genome shotgun (WGS) entry which is preliminary data.</text>
</comment>
<evidence type="ECO:0000313" key="3">
    <source>
        <dbReference type="EMBL" id="CAF3739664.1"/>
    </source>
</evidence>
<evidence type="ECO:0000313" key="4">
    <source>
        <dbReference type="Proteomes" id="UP000663887"/>
    </source>
</evidence>
<feature type="transmembrane region" description="Helical" evidence="1">
    <location>
        <begin position="72"/>
        <end position="93"/>
    </location>
</feature>
<dbReference type="Proteomes" id="UP000663842">
    <property type="component" value="Unassembled WGS sequence"/>
</dbReference>
<dbReference type="EMBL" id="CAJNRG010004414">
    <property type="protein sequence ID" value="CAF2066128.1"/>
    <property type="molecule type" value="Genomic_DNA"/>
</dbReference>
<proteinExistence type="predicted"/>
<feature type="transmembrane region" description="Helical" evidence="1">
    <location>
        <begin position="105"/>
        <end position="127"/>
    </location>
</feature>
<dbReference type="EMBL" id="CAJOBF010000072">
    <property type="protein sequence ID" value="CAF3739664.1"/>
    <property type="molecule type" value="Genomic_DNA"/>
</dbReference>